<sequence>MPDTRDTTSNTTPEAFASSESKLKEGRVCDSTMNLAWSTKRTTIFQQGEYPTRPNRHRRRTTSTRRSFEVDQGFGELCRIYEISGRGGGCDAEETLRSPVAFQYELGGMQTYNLHTEKLTRVSEYFVGFMRVPAEEVAVTLKKLTITRLPSTQPKRLYELVKSVQVGLDVARDNHRKELEEERRTAAKKAKHEALVAKPATASAKDSSVKNAKGRTCFHRLPVFPLCVTSAYNCHALQGVV</sequence>
<keyword evidence="3" id="KW-1185">Reference proteome</keyword>
<accession>A0A3N4I8I7</accession>
<protein>
    <submittedName>
        <fullName evidence="2">Uncharacterized protein</fullName>
    </submittedName>
</protein>
<gene>
    <name evidence="2" type="ORF">BJ508DRAFT_307319</name>
</gene>
<dbReference type="AlphaFoldDB" id="A0A3N4I8I7"/>
<reference evidence="2 3" key="1">
    <citation type="journal article" date="2018" name="Nat. Ecol. Evol.">
        <title>Pezizomycetes genomes reveal the molecular basis of ectomycorrhizal truffle lifestyle.</title>
        <authorList>
            <person name="Murat C."/>
            <person name="Payen T."/>
            <person name="Noel B."/>
            <person name="Kuo A."/>
            <person name="Morin E."/>
            <person name="Chen J."/>
            <person name="Kohler A."/>
            <person name="Krizsan K."/>
            <person name="Balestrini R."/>
            <person name="Da Silva C."/>
            <person name="Montanini B."/>
            <person name="Hainaut M."/>
            <person name="Levati E."/>
            <person name="Barry K.W."/>
            <person name="Belfiori B."/>
            <person name="Cichocki N."/>
            <person name="Clum A."/>
            <person name="Dockter R.B."/>
            <person name="Fauchery L."/>
            <person name="Guy J."/>
            <person name="Iotti M."/>
            <person name="Le Tacon F."/>
            <person name="Lindquist E.A."/>
            <person name="Lipzen A."/>
            <person name="Malagnac F."/>
            <person name="Mello A."/>
            <person name="Molinier V."/>
            <person name="Miyauchi S."/>
            <person name="Poulain J."/>
            <person name="Riccioni C."/>
            <person name="Rubini A."/>
            <person name="Sitrit Y."/>
            <person name="Splivallo R."/>
            <person name="Traeger S."/>
            <person name="Wang M."/>
            <person name="Zifcakova L."/>
            <person name="Wipf D."/>
            <person name="Zambonelli A."/>
            <person name="Paolocci F."/>
            <person name="Nowrousian M."/>
            <person name="Ottonello S."/>
            <person name="Baldrian P."/>
            <person name="Spatafora J.W."/>
            <person name="Henrissat B."/>
            <person name="Nagy L.G."/>
            <person name="Aury J.M."/>
            <person name="Wincker P."/>
            <person name="Grigoriev I.V."/>
            <person name="Bonfante P."/>
            <person name="Martin F.M."/>
        </authorList>
    </citation>
    <scope>NUCLEOTIDE SEQUENCE [LARGE SCALE GENOMIC DNA]</scope>
    <source>
        <strain evidence="2 3">RN42</strain>
    </source>
</reference>
<evidence type="ECO:0000313" key="3">
    <source>
        <dbReference type="Proteomes" id="UP000275078"/>
    </source>
</evidence>
<organism evidence="2 3">
    <name type="scientific">Ascobolus immersus RN42</name>
    <dbReference type="NCBI Taxonomy" id="1160509"/>
    <lineage>
        <taxon>Eukaryota</taxon>
        <taxon>Fungi</taxon>
        <taxon>Dikarya</taxon>
        <taxon>Ascomycota</taxon>
        <taxon>Pezizomycotina</taxon>
        <taxon>Pezizomycetes</taxon>
        <taxon>Pezizales</taxon>
        <taxon>Ascobolaceae</taxon>
        <taxon>Ascobolus</taxon>
    </lineage>
</organism>
<proteinExistence type="predicted"/>
<dbReference type="Proteomes" id="UP000275078">
    <property type="component" value="Unassembled WGS sequence"/>
</dbReference>
<evidence type="ECO:0000256" key="1">
    <source>
        <dbReference type="SAM" id="MobiDB-lite"/>
    </source>
</evidence>
<dbReference type="EMBL" id="ML119687">
    <property type="protein sequence ID" value="RPA80501.1"/>
    <property type="molecule type" value="Genomic_DNA"/>
</dbReference>
<feature type="region of interest" description="Disordered" evidence="1">
    <location>
        <begin position="1"/>
        <end position="22"/>
    </location>
</feature>
<name>A0A3N4I8I7_ASCIM</name>
<evidence type="ECO:0000313" key="2">
    <source>
        <dbReference type="EMBL" id="RPA80501.1"/>
    </source>
</evidence>